<dbReference type="AlphaFoldDB" id="A0A081BX70"/>
<dbReference type="PANTHER" id="PTHR12110:SF21">
    <property type="entry name" value="XYLOSE ISOMERASE-LIKE TIM BARREL DOMAIN-CONTAINING PROTEIN"/>
    <property type="match status" value="1"/>
</dbReference>
<name>A0A081BX70_VECG1</name>
<dbReference type="Gene3D" id="3.20.20.150">
    <property type="entry name" value="Divalent-metal-dependent TIM barrel enzymes"/>
    <property type="match status" value="1"/>
</dbReference>
<dbReference type="eggNOG" id="COG1082">
    <property type="taxonomic scope" value="Bacteria"/>
</dbReference>
<feature type="domain" description="Xylose isomerase-like TIM barrel" evidence="1">
    <location>
        <begin position="26"/>
        <end position="285"/>
    </location>
</feature>
<keyword evidence="3" id="KW-1185">Reference proteome</keyword>
<gene>
    <name evidence="2" type="ORF">U27_03889</name>
</gene>
<dbReference type="Proteomes" id="UP000030661">
    <property type="component" value="Unassembled WGS sequence"/>
</dbReference>
<organism evidence="2">
    <name type="scientific">Vecturithrix granuli</name>
    <dbReference type="NCBI Taxonomy" id="1499967"/>
    <lineage>
        <taxon>Bacteria</taxon>
        <taxon>Candidatus Moduliflexota</taxon>
        <taxon>Candidatus Vecturitrichia</taxon>
        <taxon>Candidatus Vecturitrichales</taxon>
        <taxon>Candidatus Vecturitrichaceae</taxon>
        <taxon>Candidatus Vecturithrix</taxon>
    </lineage>
</organism>
<proteinExistence type="predicted"/>
<protein>
    <submittedName>
        <fullName evidence="2">Xylose isomerase domain protein TIM barrel</fullName>
    </submittedName>
</protein>
<dbReference type="HOGENOM" id="CLU_972218_0_0_0"/>
<dbReference type="STRING" id="1499967.U27_03889"/>
<dbReference type="SUPFAM" id="SSF51658">
    <property type="entry name" value="Xylose isomerase-like"/>
    <property type="match status" value="1"/>
</dbReference>
<dbReference type="InterPro" id="IPR013022">
    <property type="entry name" value="Xyl_isomerase-like_TIM-brl"/>
</dbReference>
<dbReference type="GO" id="GO:0016853">
    <property type="term" value="F:isomerase activity"/>
    <property type="evidence" value="ECO:0007669"/>
    <property type="project" value="UniProtKB-KW"/>
</dbReference>
<evidence type="ECO:0000313" key="3">
    <source>
        <dbReference type="Proteomes" id="UP000030661"/>
    </source>
</evidence>
<reference evidence="2" key="1">
    <citation type="journal article" date="2015" name="PeerJ">
        <title>First genomic representation of candidate bacterial phylum KSB3 points to enhanced environmental sensing as a trigger of wastewater bulking.</title>
        <authorList>
            <person name="Sekiguchi Y."/>
            <person name="Ohashi A."/>
            <person name="Parks D.H."/>
            <person name="Yamauchi T."/>
            <person name="Tyson G.W."/>
            <person name="Hugenholtz P."/>
        </authorList>
    </citation>
    <scope>NUCLEOTIDE SEQUENCE [LARGE SCALE GENOMIC DNA]</scope>
</reference>
<dbReference type="InterPro" id="IPR050312">
    <property type="entry name" value="IolE/XylAMocC-like"/>
</dbReference>
<dbReference type="Pfam" id="PF01261">
    <property type="entry name" value="AP_endonuc_2"/>
    <property type="match status" value="1"/>
</dbReference>
<keyword evidence="2" id="KW-0413">Isomerase</keyword>
<accession>A0A081BX70</accession>
<dbReference type="InterPro" id="IPR036237">
    <property type="entry name" value="Xyl_isomerase-like_sf"/>
</dbReference>
<evidence type="ECO:0000313" key="2">
    <source>
        <dbReference type="EMBL" id="GAK56925.1"/>
    </source>
</evidence>
<sequence>MPGKNQLSFMASLDFAQWKPEDILKTLSEIGYKGVGWTLTHFNPRTKSPQELSDLVKLTQSYGMEISEIVVQQDYVSLDKGVRRDRIELTKECIQAVGENGLNVMNVFTGPAPWLPDAPRIPDDISEGEAWGIVLEAFEEILQAAEKYKVYLAVEGVFRHLCHDYYTTKHLLDSLPSEYLAINMDPSHGSLYGNDEVWVVRQWGKKIKHVHVKDAIGIPGVSGRDFMFPLIGEGMIDWRGFFGVLDEIGYKGFLSVEFESFNYYREVLRSDPVKAAEISMESLKALIE</sequence>
<dbReference type="EMBL" id="DF820465">
    <property type="protein sequence ID" value="GAK56925.1"/>
    <property type="molecule type" value="Genomic_DNA"/>
</dbReference>
<dbReference type="PANTHER" id="PTHR12110">
    <property type="entry name" value="HYDROXYPYRUVATE ISOMERASE"/>
    <property type="match status" value="1"/>
</dbReference>
<evidence type="ECO:0000259" key="1">
    <source>
        <dbReference type="Pfam" id="PF01261"/>
    </source>
</evidence>